<evidence type="ECO:0000313" key="4">
    <source>
        <dbReference type="EMBL" id="CAB5158833.1"/>
    </source>
</evidence>
<dbReference type="PRINTS" id="PR00081">
    <property type="entry name" value="GDHRDH"/>
</dbReference>
<dbReference type="InterPro" id="IPR002347">
    <property type="entry name" value="SDR_fam"/>
</dbReference>
<proteinExistence type="inferred from homology"/>
<dbReference type="AlphaFoldDB" id="A0A6J7W8L7"/>
<dbReference type="InterPro" id="IPR036291">
    <property type="entry name" value="NAD(P)-bd_dom_sf"/>
</dbReference>
<dbReference type="PANTHER" id="PTHR43669">
    <property type="entry name" value="5-KETO-D-GLUCONATE 5-REDUCTASE"/>
    <property type="match status" value="1"/>
</dbReference>
<dbReference type="CDD" id="cd05233">
    <property type="entry name" value="SDR_c"/>
    <property type="match status" value="1"/>
</dbReference>
<keyword evidence="2" id="KW-0560">Oxidoreductase</keyword>
<gene>
    <name evidence="3" type="ORF">UFOPK3667_00853</name>
    <name evidence="4" type="ORF">UFOPK4444_01154</name>
</gene>
<evidence type="ECO:0000313" key="3">
    <source>
        <dbReference type="EMBL" id="CAB4923592.1"/>
    </source>
</evidence>
<organism evidence="4">
    <name type="scientific">freshwater metagenome</name>
    <dbReference type="NCBI Taxonomy" id="449393"/>
    <lineage>
        <taxon>unclassified sequences</taxon>
        <taxon>metagenomes</taxon>
        <taxon>ecological metagenomes</taxon>
    </lineage>
</organism>
<reference evidence="4" key="1">
    <citation type="submission" date="2020-05" db="EMBL/GenBank/DDBJ databases">
        <authorList>
            <person name="Chiriac C."/>
            <person name="Salcher M."/>
            <person name="Ghai R."/>
            <person name="Kavagutti S V."/>
        </authorList>
    </citation>
    <scope>NUCLEOTIDE SEQUENCE</scope>
</reference>
<comment type="similarity">
    <text evidence="1">Belongs to the short-chain dehydrogenases/reductases (SDR) family.</text>
</comment>
<sequence>MKYSFPGKVIVITGGGGGIGSHLARTFAEKGAHILLISRTESKLKKTLASLAGSGHQYIAADLTDRNEIKRVFDLISQTYGHIDVLIPNAAITTTDRFDVRSNESIERELDINLVAPLIFIRSAIELLKKSQDPRIITTGSLGGIFPLGETPMYTASKFGLRGAMLSMSLDLASKGIKAGSVLPSATDTPMLHREAIEGGNTLQFMDPPQTTEDVVKAFLKMLDKPRFEIYPRASESWLVKAALLVPNLLPRLMPLFKGSGDKGHKKYLKELEARGIARNVAGVWEYIEPV</sequence>
<dbReference type="Pfam" id="PF00106">
    <property type="entry name" value="adh_short"/>
    <property type="match status" value="1"/>
</dbReference>
<evidence type="ECO:0000256" key="2">
    <source>
        <dbReference type="ARBA" id="ARBA00023002"/>
    </source>
</evidence>
<accession>A0A6J7W8L7</accession>
<dbReference type="Gene3D" id="3.40.50.720">
    <property type="entry name" value="NAD(P)-binding Rossmann-like Domain"/>
    <property type="match status" value="1"/>
</dbReference>
<dbReference type="PANTHER" id="PTHR43669:SF3">
    <property type="entry name" value="ALCOHOL DEHYDROGENASE, PUTATIVE (AFU_ORTHOLOGUE AFUA_3G03445)-RELATED"/>
    <property type="match status" value="1"/>
</dbReference>
<dbReference type="SUPFAM" id="SSF51735">
    <property type="entry name" value="NAD(P)-binding Rossmann-fold domains"/>
    <property type="match status" value="1"/>
</dbReference>
<dbReference type="EMBL" id="CAFBMU010000008">
    <property type="protein sequence ID" value="CAB4923592.1"/>
    <property type="molecule type" value="Genomic_DNA"/>
</dbReference>
<dbReference type="GO" id="GO:0016491">
    <property type="term" value="F:oxidoreductase activity"/>
    <property type="evidence" value="ECO:0007669"/>
    <property type="project" value="UniProtKB-KW"/>
</dbReference>
<name>A0A6J7W8L7_9ZZZZ</name>
<protein>
    <submittedName>
        <fullName evidence="4">Unannotated protein</fullName>
    </submittedName>
</protein>
<dbReference type="EMBL" id="CAFBRZ010000078">
    <property type="protein sequence ID" value="CAB5158833.1"/>
    <property type="molecule type" value="Genomic_DNA"/>
</dbReference>
<evidence type="ECO:0000256" key="1">
    <source>
        <dbReference type="ARBA" id="ARBA00006484"/>
    </source>
</evidence>